<keyword evidence="6" id="KW-0283">Flagellar rotation</keyword>
<dbReference type="PRINTS" id="PR00956">
    <property type="entry name" value="FLGMOTORFLIN"/>
</dbReference>
<keyword evidence="10" id="KW-0966">Cell projection</keyword>
<dbReference type="InterPro" id="IPR001543">
    <property type="entry name" value="FliN-like_C"/>
</dbReference>
<sequence>MADENTEDDSPEVEEAGAAATQTANAPADASEDDVRTPEFPDLKQTPVVAGAPGELNRLYDVQVTVAAELGRTSVPIQKLLGLTEGSVFELDRSISAPIELVAQGVPLGNGEVVVVDDSFAIRIKEIYANPS</sequence>
<dbReference type="STRING" id="980251.GCA_001642875_02786"/>
<dbReference type="Proteomes" id="UP000322214">
    <property type="component" value="Chromosome"/>
</dbReference>
<dbReference type="PANTHER" id="PTHR43484:SF1">
    <property type="entry name" value="FLAGELLAR MOTOR SWITCH PROTEIN FLIN"/>
    <property type="match status" value="1"/>
</dbReference>
<keyword evidence="5" id="KW-0145">Chemotaxis</keyword>
<dbReference type="EMBL" id="CP042912">
    <property type="protein sequence ID" value="QEG23390.1"/>
    <property type="molecule type" value="Genomic_DNA"/>
</dbReference>
<reference evidence="10 11" key="1">
    <citation type="submission" date="2019-08" db="EMBL/GenBank/DDBJ databases">
        <title>Deep-cultivation of Planctomycetes and their phenomic and genomic characterization uncovers novel biology.</title>
        <authorList>
            <person name="Wiegand S."/>
            <person name="Jogler M."/>
            <person name="Boedeker C."/>
            <person name="Pinto D."/>
            <person name="Vollmers J."/>
            <person name="Rivas-Marin E."/>
            <person name="Kohn T."/>
            <person name="Peeters S.H."/>
            <person name="Heuer A."/>
            <person name="Rast P."/>
            <person name="Oberbeckmann S."/>
            <person name="Bunk B."/>
            <person name="Jeske O."/>
            <person name="Meyerdierks A."/>
            <person name="Storesund J.E."/>
            <person name="Kallscheuer N."/>
            <person name="Luecker S."/>
            <person name="Lage O.M."/>
            <person name="Pohl T."/>
            <person name="Merkel B.J."/>
            <person name="Hornburger P."/>
            <person name="Mueller R.-W."/>
            <person name="Bruemmer F."/>
            <person name="Labrenz M."/>
            <person name="Spormann A.M."/>
            <person name="Op den Camp H."/>
            <person name="Overmann J."/>
            <person name="Amann R."/>
            <person name="Jetten M.S.M."/>
            <person name="Mascher T."/>
            <person name="Medema M.H."/>
            <person name="Devos D.P."/>
            <person name="Kaster A.-K."/>
            <person name="Ovreas L."/>
            <person name="Rohde M."/>
            <person name="Galperin M.Y."/>
            <person name="Jogler C."/>
        </authorList>
    </citation>
    <scope>NUCLEOTIDE SEQUENCE [LARGE SCALE GENOMIC DNA]</scope>
    <source>
        <strain evidence="10 11">FC18</strain>
    </source>
</reference>
<evidence type="ECO:0000256" key="2">
    <source>
        <dbReference type="ARBA" id="ARBA00009226"/>
    </source>
</evidence>
<dbReference type="InterPro" id="IPR051469">
    <property type="entry name" value="FliN/MopA/SpaO"/>
</dbReference>
<feature type="compositionally biased region" description="Basic and acidic residues" evidence="8">
    <location>
        <begin position="33"/>
        <end position="42"/>
    </location>
</feature>
<dbReference type="InterPro" id="IPR036429">
    <property type="entry name" value="SpoA-like_sf"/>
</dbReference>
<keyword evidence="10" id="KW-0969">Cilium</keyword>
<evidence type="ECO:0000256" key="6">
    <source>
        <dbReference type="ARBA" id="ARBA00022779"/>
    </source>
</evidence>
<evidence type="ECO:0000259" key="9">
    <source>
        <dbReference type="Pfam" id="PF01052"/>
    </source>
</evidence>
<dbReference type="GO" id="GO:0009425">
    <property type="term" value="C:bacterial-type flagellum basal body"/>
    <property type="evidence" value="ECO:0007669"/>
    <property type="project" value="InterPro"/>
</dbReference>
<comment type="similarity">
    <text evidence="2">Belongs to the FliN/MopA/SpaO family.</text>
</comment>
<dbReference type="GO" id="GO:0005886">
    <property type="term" value="C:plasma membrane"/>
    <property type="evidence" value="ECO:0007669"/>
    <property type="project" value="UniProtKB-SubCell"/>
</dbReference>
<evidence type="ECO:0000256" key="4">
    <source>
        <dbReference type="ARBA" id="ARBA00022475"/>
    </source>
</evidence>
<dbReference type="Gene3D" id="2.30.330.10">
    <property type="entry name" value="SpoA-like"/>
    <property type="match status" value="1"/>
</dbReference>
<dbReference type="GO" id="GO:0071973">
    <property type="term" value="P:bacterial-type flagellum-dependent cell motility"/>
    <property type="evidence" value="ECO:0007669"/>
    <property type="project" value="InterPro"/>
</dbReference>
<dbReference type="OrthoDB" id="9773459at2"/>
<proteinExistence type="inferred from homology"/>
<evidence type="ECO:0000256" key="3">
    <source>
        <dbReference type="ARBA" id="ARBA00021897"/>
    </source>
</evidence>
<feature type="region of interest" description="Disordered" evidence="8">
    <location>
        <begin position="1"/>
        <end position="48"/>
    </location>
</feature>
<dbReference type="GO" id="GO:0003774">
    <property type="term" value="F:cytoskeletal motor activity"/>
    <property type="evidence" value="ECO:0007669"/>
    <property type="project" value="InterPro"/>
</dbReference>
<evidence type="ECO:0000313" key="11">
    <source>
        <dbReference type="Proteomes" id="UP000322214"/>
    </source>
</evidence>
<evidence type="ECO:0000256" key="1">
    <source>
        <dbReference type="ARBA" id="ARBA00004413"/>
    </source>
</evidence>
<keyword evidence="10" id="KW-0282">Flagellum</keyword>
<feature type="domain" description="Flagellar motor switch protein FliN-like C-terminal" evidence="9">
    <location>
        <begin position="58"/>
        <end position="127"/>
    </location>
</feature>
<dbReference type="RefSeq" id="WP_075082118.1">
    <property type="nucleotide sequence ID" value="NZ_CP042912.1"/>
</dbReference>
<evidence type="ECO:0000256" key="5">
    <source>
        <dbReference type="ARBA" id="ARBA00022500"/>
    </source>
</evidence>
<accession>A0A5B9PE23</accession>
<feature type="compositionally biased region" description="Low complexity" evidence="8">
    <location>
        <begin position="16"/>
        <end position="29"/>
    </location>
</feature>
<protein>
    <recommendedName>
        <fullName evidence="3">Flagellar motor switch protein FliN</fullName>
    </recommendedName>
</protein>
<keyword evidence="11" id="KW-1185">Reference proteome</keyword>
<keyword evidence="4" id="KW-1003">Cell membrane</keyword>
<dbReference type="PANTHER" id="PTHR43484">
    <property type="match status" value="1"/>
</dbReference>
<dbReference type="SUPFAM" id="SSF101801">
    <property type="entry name" value="Surface presentation of antigens (SPOA)"/>
    <property type="match status" value="1"/>
</dbReference>
<keyword evidence="7" id="KW-0472">Membrane</keyword>
<dbReference type="GO" id="GO:0006935">
    <property type="term" value="P:chemotaxis"/>
    <property type="evidence" value="ECO:0007669"/>
    <property type="project" value="UniProtKB-KW"/>
</dbReference>
<dbReference type="KEGG" id="mff:MFFC18_32880"/>
<gene>
    <name evidence="10" type="primary">fliN</name>
    <name evidence="10" type="ORF">MFFC18_32880</name>
</gene>
<dbReference type="InterPro" id="IPR001172">
    <property type="entry name" value="FliN_T3SS_HrcQb"/>
</dbReference>
<organism evidence="10 11">
    <name type="scientific">Mariniblastus fucicola</name>
    <dbReference type="NCBI Taxonomy" id="980251"/>
    <lineage>
        <taxon>Bacteria</taxon>
        <taxon>Pseudomonadati</taxon>
        <taxon>Planctomycetota</taxon>
        <taxon>Planctomycetia</taxon>
        <taxon>Pirellulales</taxon>
        <taxon>Pirellulaceae</taxon>
        <taxon>Mariniblastus</taxon>
    </lineage>
</organism>
<evidence type="ECO:0000256" key="7">
    <source>
        <dbReference type="ARBA" id="ARBA00023136"/>
    </source>
</evidence>
<comment type="subcellular location">
    <subcellularLocation>
        <location evidence="1">Cell membrane</location>
        <topology evidence="1">Peripheral membrane protein</topology>
        <orientation evidence="1">Cytoplasmic side</orientation>
    </subcellularLocation>
</comment>
<evidence type="ECO:0000313" key="10">
    <source>
        <dbReference type="EMBL" id="QEG23390.1"/>
    </source>
</evidence>
<dbReference type="Pfam" id="PF01052">
    <property type="entry name" value="FliMN_C"/>
    <property type="match status" value="1"/>
</dbReference>
<evidence type="ECO:0000256" key="8">
    <source>
        <dbReference type="SAM" id="MobiDB-lite"/>
    </source>
</evidence>
<dbReference type="AlphaFoldDB" id="A0A5B9PE23"/>
<name>A0A5B9PE23_9BACT</name>
<feature type="compositionally biased region" description="Acidic residues" evidence="8">
    <location>
        <begin position="1"/>
        <end position="15"/>
    </location>
</feature>